<dbReference type="InterPro" id="IPR041916">
    <property type="entry name" value="Anti_sigma_zinc_sf"/>
</dbReference>
<reference evidence="6" key="1">
    <citation type="submission" date="2016-11" db="EMBL/GenBank/DDBJ databases">
        <authorList>
            <person name="Jaros S."/>
            <person name="Januszkiewicz K."/>
            <person name="Wedrychowicz H."/>
        </authorList>
    </citation>
    <scope>NUCLEOTIDE SEQUENCE [LARGE SCALE GENOMIC DNA]</scope>
    <source>
        <strain evidence="6">CGMCC 4.3555</strain>
    </source>
</reference>
<evidence type="ECO:0000313" key="5">
    <source>
        <dbReference type="EMBL" id="SHM63862.1"/>
    </source>
</evidence>
<feature type="compositionally biased region" description="Polar residues" evidence="3">
    <location>
        <begin position="96"/>
        <end position="112"/>
    </location>
</feature>
<feature type="compositionally biased region" description="Low complexity" evidence="3">
    <location>
        <begin position="113"/>
        <end position="124"/>
    </location>
</feature>
<feature type="transmembrane region" description="Helical" evidence="4">
    <location>
        <begin position="151"/>
        <end position="169"/>
    </location>
</feature>
<dbReference type="Gene3D" id="1.10.10.1320">
    <property type="entry name" value="Anti-sigma factor, zinc-finger domain"/>
    <property type="match status" value="1"/>
</dbReference>
<protein>
    <recommendedName>
        <fullName evidence="7">Zinc-finger</fullName>
    </recommendedName>
</protein>
<dbReference type="Proteomes" id="UP000184388">
    <property type="component" value="Unassembled WGS sequence"/>
</dbReference>
<evidence type="ECO:0008006" key="7">
    <source>
        <dbReference type="Google" id="ProtNLM"/>
    </source>
</evidence>
<comment type="caution">
    <text evidence="5">The sequence shown here is derived from an EMBL/GenBank/DDBJ whole genome shotgun (WGS) entry which is preliminary data.</text>
</comment>
<evidence type="ECO:0000256" key="3">
    <source>
        <dbReference type="SAM" id="MobiDB-lite"/>
    </source>
</evidence>
<name>A0A9X8N1H6_9ACTN</name>
<keyword evidence="4" id="KW-1133">Transmembrane helix</keyword>
<sequence>MTSTTGAGEHPEVSEISDLTDGLLPPSRTADLRDHLAGCALCEDVYASLEEIRGLLGTLPGATRMPADVAERIDAALAAEALLDSTTAGGEPLVSRETSPSLSAVSRETSVQAPSRGAASAPPAGRRRDATGPGRQAPGRRTSGARRWPRVLLGTAAAAAVLGVGGLLIQSAGTSGVQATKQDSSSASGGGAPSGLTVARLGTDVHKLLATKKAHQAPEIGTRSSPETPFRSESGTVPSCVRQGIGRTEKPLASSRSTYEGTDAFLVVLPHPSDPKSVSAYLVTASCVSATPPAPGKVLLTHSYRRD</sequence>
<proteinExistence type="predicted"/>
<keyword evidence="2" id="KW-0804">Transcription</keyword>
<evidence type="ECO:0000313" key="6">
    <source>
        <dbReference type="Proteomes" id="UP000184388"/>
    </source>
</evidence>
<feature type="region of interest" description="Disordered" evidence="3">
    <location>
        <begin position="88"/>
        <end position="148"/>
    </location>
</feature>
<keyword evidence="4" id="KW-0812">Transmembrane</keyword>
<accession>A0A9X8N1H6</accession>
<dbReference type="AlphaFoldDB" id="A0A9X8N1H6"/>
<feature type="region of interest" description="Disordered" evidence="3">
    <location>
        <begin position="213"/>
        <end position="239"/>
    </location>
</feature>
<feature type="region of interest" description="Disordered" evidence="3">
    <location>
        <begin position="1"/>
        <end position="22"/>
    </location>
</feature>
<keyword evidence="4" id="KW-0472">Membrane</keyword>
<evidence type="ECO:0000256" key="1">
    <source>
        <dbReference type="ARBA" id="ARBA00023015"/>
    </source>
</evidence>
<organism evidence="5 6">
    <name type="scientific">Streptomyces yunnanensis</name>
    <dbReference type="NCBI Taxonomy" id="156453"/>
    <lineage>
        <taxon>Bacteria</taxon>
        <taxon>Bacillati</taxon>
        <taxon>Actinomycetota</taxon>
        <taxon>Actinomycetes</taxon>
        <taxon>Kitasatosporales</taxon>
        <taxon>Streptomycetaceae</taxon>
        <taxon>Streptomyces</taxon>
    </lineage>
</organism>
<gene>
    <name evidence="5" type="ORF">SAMN05216268_112265</name>
</gene>
<evidence type="ECO:0000256" key="2">
    <source>
        <dbReference type="ARBA" id="ARBA00023163"/>
    </source>
</evidence>
<evidence type="ECO:0000256" key="4">
    <source>
        <dbReference type="SAM" id="Phobius"/>
    </source>
</evidence>
<feature type="compositionally biased region" description="Polar residues" evidence="3">
    <location>
        <begin position="222"/>
        <end position="237"/>
    </location>
</feature>
<dbReference type="EMBL" id="FRBK01000012">
    <property type="protein sequence ID" value="SHM63862.1"/>
    <property type="molecule type" value="Genomic_DNA"/>
</dbReference>
<keyword evidence="1" id="KW-0805">Transcription regulation</keyword>